<dbReference type="InterPro" id="IPR010841">
    <property type="entry name" value="EF-G-binding_N"/>
</dbReference>
<accession>S0KPG0</accession>
<evidence type="ECO:0000313" key="3">
    <source>
        <dbReference type="EMBL" id="EOT86086.1"/>
    </source>
</evidence>
<evidence type="ECO:0000259" key="1">
    <source>
        <dbReference type="Pfam" id="PF07299"/>
    </source>
</evidence>
<dbReference type="RefSeq" id="WP_016186188.1">
    <property type="nucleotide sequence ID" value="NZ_ASWO01000003.1"/>
</dbReference>
<dbReference type="CDD" id="cd16342">
    <property type="entry name" value="FusC_FusB"/>
    <property type="match status" value="1"/>
</dbReference>
<dbReference type="STRING" id="1140003.OMY_01751"/>
<dbReference type="Proteomes" id="UP000015961">
    <property type="component" value="Unassembled WGS sequence"/>
</dbReference>
<proteinExistence type="predicted"/>
<keyword evidence="4" id="KW-1185">Reference proteome</keyword>
<dbReference type="Gene3D" id="1.20.1280.250">
    <property type="match status" value="1"/>
</dbReference>
<comment type="caution">
    <text evidence="3">The sequence shown here is derived from an EMBL/GenBank/DDBJ whole genome shotgun (WGS) entry which is preliminary data.</text>
</comment>
<dbReference type="InterPro" id="IPR032330">
    <property type="entry name" value="EF-G-binding_C"/>
</dbReference>
<dbReference type="OrthoDB" id="1891078at2"/>
<dbReference type="Pfam" id="PF16571">
    <property type="entry name" value="FBP_C"/>
    <property type="match status" value="1"/>
</dbReference>
<gene>
    <name evidence="3" type="ORF">I573_00839</name>
</gene>
<evidence type="ECO:0008006" key="5">
    <source>
        <dbReference type="Google" id="ProtNLM"/>
    </source>
</evidence>
<dbReference type="Pfam" id="PF07299">
    <property type="entry name" value="EF-G-binding_N"/>
    <property type="match status" value="1"/>
</dbReference>
<dbReference type="InterPro" id="IPR038344">
    <property type="entry name" value="EF-G_N_sf"/>
</dbReference>
<evidence type="ECO:0000313" key="4">
    <source>
        <dbReference type="Proteomes" id="UP000015961"/>
    </source>
</evidence>
<dbReference type="EMBL" id="ASWO01000003">
    <property type="protein sequence ID" value="EOT86086.1"/>
    <property type="molecule type" value="Genomic_DNA"/>
</dbReference>
<reference evidence="3 4" key="1">
    <citation type="submission" date="2013-03" db="EMBL/GenBank/DDBJ databases">
        <title>The Genome Sequence of Enterococcus sulfureus ATCC_49903 (PacBio/Illumina hybrid assembly).</title>
        <authorList>
            <consortium name="The Broad Institute Genomics Platform"/>
            <consortium name="The Broad Institute Genome Sequencing Center for Infectious Disease"/>
            <person name="Earl A."/>
            <person name="Russ C."/>
            <person name="Gilmore M."/>
            <person name="Surin D."/>
            <person name="Walker B."/>
            <person name="Young S."/>
            <person name="Zeng Q."/>
            <person name="Gargeya S."/>
            <person name="Fitzgerald M."/>
            <person name="Haas B."/>
            <person name="Abouelleil A."/>
            <person name="Allen A.W."/>
            <person name="Alvarado L."/>
            <person name="Arachchi H.M."/>
            <person name="Berlin A.M."/>
            <person name="Chapman S.B."/>
            <person name="Gainer-Dewar J."/>
            <person name="Goldberg J."/>
            <person name="Griggs A."/>
            <person name="Gujja S."/>
            <person name="Hansen M."/>
            <person name="Howarth C."/>
            <person name="Imamovic A."/>
            <person name="Ireland A."/>
            <person name="Larimer J."/>
            <person name="McCowan C."/>
            <person name="Murphy C."/>
            <person name="Pearson M."/>
            <person name="Poon T.W."/>
            <person name="Priest M."/>
            <person name="Roberts A."/>
            <person name="Saif S."/>
            <person name="Shea T."/>
            <person name="Sisk P."/>
            <person name="Sykes S."/>
            <person name="Wortman J."/>
            <person name="Nusbaum C."/>
            <person name="Birren B."/>
        </authorList>
    </citation>
    <scope>NUCLEOTIDE SEQUENCE [LARGE SCALE GENOMIC DNA]</scope>
    <source>
        <strain evidence="3 4">ATCC 49903</strain>
    </source>
</reference>
<feature type="domain" description="Elongation factor G-binding protein C-terminal treble-clef zinc-finger" evidence="2">
    <location>
        <begin position="100"/>
        <end position="203"/>
    </location>
</feature>
<evidence type="ECO:0000259" key="2">
    <source>
        <dbReference type="Pfam" id="PF16571"/>
    </source>
</evidence>
<dbReference type="PATRIC" id="fig|1140003.3.peg.1689"/>
<sequence>MTATIEPYQFVTLKRISKQLINTYKTVSDDQTIAAIQMMTLDKMDQLFPVMNDAIKHFSLQLMDKKMTFKQLEFALAEIKQIVMPFTQPSDQAIQGLFKKVKKLSLPDWEKLDLSEATYIGWQDSATQRKFLITEIEGTLRGVSGVQSSKGIKNMCAICQQTEYVSLFLAKTKTAGDGTYTKKGNYICVDSMSCNQQIEQKVALNHFFEMTKGK</sequence>
<dbReference type="eggNOG" id="ENOG5032UHI">
    <property type="taxonomic scope" value="Bacteria"/>
</dbReference>
<organism evidence="3 4">
    <name type="scientific">Enterococcus sulfureus ATCC 49903</name>
    <dbReference type="NCBI Taxonomy" id="1140003"/>
    <lineage>
        <taxon>Bacteria</taxon>
        <taxon>Bacillati</taxon>
        <taxon>Bacillota</taxon>
        <taxon>Bacilli</taxon>
        <taxon>Lactobacillales</taxon>
        <taxon>Enterococcaceae</taxon>
        <taxon>Enterococcus</taxon>
    </lineage>
</organism>
<dbReference type="AlphaFoldDB" id="S0KPG0"/>
<name>S0KPG0_9ENTE</name>
<feature type="domain" description="Elongation factor G-binding protein N-terminal" evidence="1">
    <location>
        <begin position="4"/>
        <end position="86"/>
    </location>
</feature>
<protein>
    <recommendedName>
        <fullName evidence="5">Fibronectin-binding protein</fullName>
    </recommendedName>
</protein>